<dbReference type="GO" id="GO:0005774">
    <property type="term" value="C:vacuolar membrane"/>
    <property type="evidence" value="ECO:0007669"/>
    <property type="project" value="UniProtKB-SubCell"/>
</dbReference>
<feature type="compositionally biased region" description="Polar residues" evidence="9">
    <location>
        <begin position="101"/>
        <end position="113"/>
    </location>
</feature>
<feature type="region of interest" description="Disordered" evidence="9">
    <location>
        <begin position="647"/>
        <end position="687"/>
    </location>
</feature>
<dbReference type="PANTHER" id="PTHR23501">
    <property type="entry name" value="MAJOR FACILITATOR SUPERFAMILY"/>
    <property type="match status" value="1"/>
</dbReference>
<dbReference type="Gene3D" id="1.20.1250.20">
    <property type="entry name" value="MFS general substrate transporter like domains"/>
    <property type="match status" value="1"/>
</dbReference>
<dbReference type="Pfam" id="PF07690">
    <property type="entry name" value="MFS_1"/>
    <property type="match status" value="1"/>
</dbReference>
<keyword evidence="4 10" id="KW-1133">Transmembrane helix</keyword>
<feature type="transmembrane region" description="Helical" evidence="10">
    <location>
        <begin position="411"/>
        <end position="432"/>
    </location>
</feature>
<feature type="transmembrane region" description="Helical" evidence="10">
    <location>
        <begin position="216"/>
        <end position="242"/>
    </location>
</feature>
<feature type="compositionally biased region" description="Polar residues" evidence="9">
    <location>
        <begin position="678"/>
        <end position="687"/>
    </location>
</feature>
<comment type="similarity">
    <text evidence="2">Belongs to the major facilitator superfamily. TCR/Tet family.</text>
</comment>
<dbReference type="InterPro" id="IPR036259">
    <property type="entry name" value="MFS_trans_sf"/>
</dbReference>
<dbReference type="PANTHER" id="PTHR23501:SF102">
    <property type="entry name" value="DRUG TRANSPORTER, PUTATIVE (AFU_ORTHOLOGUE AFUA_3G08530)-RELATED"/>
    <property type="match status" value="1"/>
</dbReference>
<feature type="transmembrane region" description="Helical" evidence="10">
    <location>
        <begin position="147"/>
        <end position="173"/>
    </location>
</feature>
<sequence>MVTETLGKSDTPSSVSRNQTFAKSLSILPQTPPSFHFRRLGNEEYSQFHALILFPAVMAHSTDQRPHDGLSAESRCTVTDSVDLQDGQKKEIDGSLRGENISPSSSTVDSNDNAGEDDPAESPATQEQKNPLQLTPSQSERMNRKRVIAIMGALCLALFLAALDMTIISTALPTIAAQFDANETSYTWMASSYLLANAACLPLWGKLSDIWGRKIIVLLANVVFLVGSLICALANSLAMFLVGRALQGIGGGGVIILGQICVSDLFSARERPVYYAMFGAVWAVAGSLGPVIGGALTQEVTWRWCFYINLPVGGVSLIILLLWLNIESPKTPLVAGLQAIDWLGTLTIIGGTLMLLFGLEFGGITYPWDSATTICLIVFGIVVLALFGLVERRVAKYPIMPTALFESWSNICLLGVSWSQATCFIAGTYYLPIYFQTVLGVGPILSGVYILPQAIGLAVLSIAAAIVIRKTGQYLWIIRASALITTLGYGLFIDFKPYASWARIIIYQLISGIGIGPNFQAPLIAIQSAMRPSDVASATSTFGFMRQLSTSTSLVLGGVVFQNVMKQSAPKIRAALGPELAPAFLGTIAGTNIEKTHLLTEEQKRVVFGAYTHALSRLWIFYTCVAALGCLFSLGIKKTELSKKHEVTRTGLAEQERARQERLEAQREKKRLKAEKNGNGSEMKQEV</sequence>
<feature type="transmembrane region" description="Helical" evidence="10">
    <location>
        <begin position="371"/>
        <end position="390"/>
    </location>
</feature>
<feature type="transmembrane region" description="Helical" evidence="10">
    <location>
        <begin position="474"/>
        <end position="493"/>
    </location>
</feature>
<dbReference type="PRINTS" id="PR01036">
    <property type="entry name" value="TCRTETB"/>
</dbReference>
<evidence type="ECO:0000259" key="11">
    <source>
        <dbReference type="PROSITE" id="PS50850"/>
    </source>
</evidence>
<evidence type="ECO:0000256" key="7">
    <source>
        <dbReference type="ARBA" id="ARBA00069956"/>
    </source>
</evidence>
<feature type="transmembrane region" description="Helical" evidence="10">
    <location>
        <begin position="185"/>
        <end position="204"/>
    </location>
</feature>
<feature type="transmembrane region" description="Helical" evidence="10">
    <location>
        <begin position="306"/>
        <end position="326"/>
    </location>
</feature>
<dbReference type="SUPFAM" id="SSF103473">
    <property type="entry name" value="MFS general substrate transporter"/>
    <property type="match status" value="2"/>
</dbReference>
<feature type="compositionally biased region" description="Basic and acidic residues" evidence="9">
    <location>
        <begin position="86"/>
        <end position="96"/>
    </location>
</feature>
<feature type="compositionally biased region" description="Basic and acidic residues" evidence="9">
    <location>
        <begin position="647"/>
        <end position="667"/>
    </location>
</feature>
<evidence type="ECO:0000313" key="12">
    <source>
        <dbReference type="EMBL" id="EER25850.1"/>
    </source>
</evidence>
<evidence type="ECO:0000256" key="1">
    <source>
        <dbReference type="ARBA" id="ARBA00004128"/>
    </source>
</evidence>
<dbReference type="GO" id="GO:0005886">
    <property type="term" value="C:plasma membrane"/>
    <property type="evidence" value="ECO:0007669"/>
    <property type="project" value="TreeGrafter"/>
</dbReference>
<dbReference type="Gene3D" id="1.20.1720.10">
    <property type="entry name" value="Multidrug resistance protein D"/>
    <property type="match status" value="1"/>
</dbReference>
<comment type="subcellular location">
    <subcellularLocation>
        <location evidence="1">Vacuole membrane</location>
        <topology evidence="1">Multi-pass membrane protein</topology>
    </subcellularLocation>
</comment>
<dbReference type="PROSITE" id="PS50850">
    <property type="entry name" value="MFS"/>
    <property type="match status" value="1"/>
</dbReference>
<dbReference type="FunFam" id="1.20.1720.10:FF:000014">
    <property type="entry name" value="MFS drug transporter, putative"/>
    <property type="match status" value="1"/>
</dbReference>
<comment type="function">
    <text evidence="6">Efflux pump; part of the gene cluster that mediates the biosynthesis of dothistromin (DOTH), a polyketide toxin very similar in structure to the aflatoxin precursor, versicolorin B. One function of dotC may be to transport early-stage dothistromin biosynthetic intermediates from the cytoplasm into vacuoles, thereby affecting the rate of dothistromin production.</text>
</comment>
<evidence type="ECO:0000256" key="3">
    <source>
        <dbReference type="ARBA" id="ARBA00022692"/>
    </source>
</evidence>
<dbReference type="CDD" id="cd17502">
    <property type="entry name" value="MFS_Azr1_MDR_like"/>
    <property type="match status" value="1"/>
</dbReference>
<accession>C5PB66</accession>
<dbReference type="InterPro" id="IPR020846">
    <property type="entry name" value="MFS_dom"/>
</dbReference>
<keyword evidence="3 10" id="KW-0812">Transmembrane</keyword>
<feature type="domain" description="Major facilitator superfamily (MFS) profile" evidence="11">
    <location>
        <begin position="150"/>
        <end position="641"/>
    </location>
</feature>
<dbReference type="InterPro" id="IPR011701">
    <property type="entry name" value="MFS"/>
</dbReference>
<evidence type="ECO:0000313" key="13">
    <source>
        <dbReference type="Proteomes" id="UP000009084"/>
    </source>
</evidence>
<name>C5PB66_COCP7</name>
<keyword evidence="5 10" id="KW-0472">Membrane</keyword>
<dbReference type="HOGENOM" id="CLU_000960_22_0_1"/>
<feature type="transmembrane region" description="Helical" evidence="10">
    <location>
        <begin position="618"/>
        <end position="636"/>
    </location>
</feature>
<dbReference type="KEGG" id="cpw:9693478"/>
<gene>
    <name evidence="12" type="ORF">CPC735_042940</name>
</gene>
<dbReference type="Proteomes" id="UP000009084">
    <property type="component" value="Unassembled WGS sequence"/>
</dbReference>
<evidence type="ECO:0000256" key="4">
    <source>
        <dbReference type="ARBA" id="ARBA00022989"/>
    </source>
</evidence>
<feature type="transmembrane region" description="Helical" evidence="10">
    <location>
        <begin position="248"/>
        <end position="266"/>
    </location>
</feature>
<reference evidence="12 13" key="1">
    <citation type="journal article" date="2009" name="Genome Res.">
        <title>Comparative genomic analyses of the human fungal pathogens Coccidioides and their relatives.</title>
        <authorList>
            <person name="Sharpton T.J."/>
            <person name="Stajich J.E."/>
            <person name="Rounsley S.D."/>
            <person name="Gardner M.J."/>
            <person name="Wortman J.R."/>
            <person name="Jordar V.S."/>
            <person name="Maiti R."/>
            <person name="Kodira C.D."/>
            <person name="Neafsey D.E."/>
            <person name="Zeng Q."/>
            <person name="Hung C.-Y."/>
            <person name="McMahan C."/>
            <person name="Muszewska A."/>
            <person name="Grynberg M."/>
            <person name="Mandel M.A."/>
            <person name="Kellner E.M."/>
            <person name="Barker B.M."/>
            <person name="Galgiani J.N."/>
            <person name="Orbach M.J."/>
            <person name="Kirkland T.N."/>
            <person name="Cole G.T."/>
            <person name="Henn M.R."/>
            <person name="Birren B.W."/>
            <person name="Taylor J.W."/>
        </authorList>
    </citation>
    <scope>NUCLEOTIDE SEQUENCE [LARGE SCALE GENOMIC DNA]</scope>
    <source>
        <strain evidence="13">C735</strain>
    </source>
</reference>
<dbReference type="EMBL" id="ACFW01000035">
    <property type="protein sequence ID" value="EER25850.1"/>
    <property type="molecule type" value="Genomic_DNA"/>
</dbReference>
<evidence type="ECO:0000256" key="2">
    <source>
        <dbReference type="ARBA" id="ARBA00007520"/>
    </source>
</evidence>
<dbReference type="GO" id="GO:0022857">
    <property type="term" value="F:transmembrane transporter activity"/>
    <property type="evidence" value="ECO:0007669"/>
    <property type="project" value="InterPro"/>
</dbReference>
<proteinExistence type="inferred from homology"/>
<feature type="compositionally biased region" description="Polar residues" evidence="9">
    <location>
        <begin position="123"/>
        <end position="139"/>
    </location>
</feature>
<dbReference type="FunFam" id="1.20.1250.20:FF:000196">
    <property type="entry name" value="MFS toxin efflux pump (AflT)"/>
    <property type="match status" value="1"/>
</dbReference>
<evidence type="ECO:0000256" key="10">
    <source>
        <dbReference type="SAM" id="Phobius"/>
    </source>
</evidence>
<evidence type="ECO:0000256" key="6">
    <source>
        <dbReference type="ARBA" id="ARBA00057269"/>
    </source>
</evidence>
<dbReference type="OrthoDB" id="10021397at2759"/>
<evidence type="ECO:0000256" key="9">
    <source>
        <dbReference type="SAM" id="MobiDB-lite"/>
    </source>
</evidence>
<organism evidence="12 13">
    <name type="scientific">Coccidioides posadasii (strain C735)</name>
    <name type="common">Valley fever fungus</name>
    <dbReference type="NCBI Taxonomy" id="222929"/>
    <lineage>
        <taxon>Eukaryota</taxon>
        <taxon>Fungi</taxon>
        <taxon>Dikarya</taxon>
        <taxon>Ascomycota</taxon>
        <taxon>Pezizomycotina</taxon>
        <taxon>Eurotiomycetes</taxon>
        <taxon>Eurotiomycetidae</taxon>
        <taxon>Onygenales</taxon>
        <taxon>Onygenaceae</taxon>
        <taxon>Coccidioides</taxon>
    </lineage>
</organism>
<feature type="transmembrane region" description="Helical" evidence="10">
    <location>
        <begin position="273"/>
        <end position="294"/>
    </location>
</feature>
<feature type="transmembrane region" description="Helical" evidence="10">
    <location>
        <begin position="444"/>
        <end position="467"/>
    </location>
</feature>
<feature type="region of interest" description="Disordered" evidence="9">
    <location>
        <begin position="62"/>
        <end position="139"/>
    </location>
</feature>
<comment type="caution">
    <text evidence="12">The sequence shown here is derived from an EMBL/GenBank/DDBJ whole genome shotgun (WGS) entry which is preliminary data.</text>
</comment>
<feature type="transmembrane region" description="Helical" evidence="10">
    <location>
        <begin position="333"/>
        <end position="359"/>
    </location>
</feature>
<dbReference type="VEuPathDB" id="FungiDB:CPC735_042940"/>
<dbReference type="AlphaFoldDB" id="C5PB66"/>
<evidence type="ECO:0000256" key="5">
    <source>
        <dbReference type="ARBA" id="ARBA00023136"/>
    </source>
</evidence>
<protein>
    <recommendedName>
        <fullName evidence="7">Efflux pump dotC</fullName>
    </recommendedName>
    <alternativeName>
        <fullName evidence="8">Dothistromin biosynthesis protein C</fullName>
    </alternativeName>
</protein>
<evidence type="ECO:0000256" key="8">
    <source>
        <dbReference type="ARBA" id="ARBA00083178"/>
    </source>
</evidence>